<dbReference type="Gene3D" id="3.30.200.20">
    <property type="entry name" value="Phosphorylase Kinase, domain 1"/>
    <property type="match status" value="1"/>
</dbReference>
<comment type="caution">
    <text evidence="8">The sequence shown here is derived from an EMBL/GenBank/DDBJ whole genome shotgun (WGS) entry which is preliminary data.</text>
</comment>
<name>A0AAW0DLL2_9AGAR</name>
<sequence length="431" mass="48024">MPDLDATDMPIHWTKDPRAGTAESPIPLTPNQHWTIDPETGKRVVDFDFVEEPLGMPAERGLGFPQFDFGDVLQGYTVLRKLGWGMTSSTCSQQFFALKALSGHWTELSQTGRTWELHALEQVKSKPHSHCLQLLENFIVAGKGSAGSHLCLVTPLLGGDIKNYARTRNILRFPLSIAKAILRDVLRALACMHECGVIHTDLKSDNVLFDNSLTCEEISSILRSDPSRRQAAEASWDGIVHAALSQPLPMPVIQDFAERSFILGDLGSAQPIDPEQRTTDIITPPALRAPEVYLGGPWNEKVDIWSFGCLVYEVTVGLPLFSGKPLSINGVELDETEGILFEMTAHAHEFFWGDQLSVSKNAGLWFTSDCWLKKNPPAYALQTETFITKHSDGDVGLEDAKEIVRLLRRCLRLDPKNRPSARELLEDPWFV</sequence>
<proteinExistence type="predicted"/>
<reference evidence="8 9" key="1">
    <citation type="submission" date="2024-01" db="EMBL/GenBank/DDBJ databases">
        <title>A draft genome for a cacao thread blight-causing isolate of Paramarasmius palmivorus.</title>
        <authorList>
            <person name="Baruah I.K."/>
            <person name="Bukari Y."/>
            <person name="Amoako-Attah I."/>
            <person name="Meinhardt L.W."/>
            <person name="Bailey B.A."/>
            <person name="Cohen S.P."/>
        </authorList>
    </citation>
    <scope>NUCLEOTIDE SEQUENCE [LARGE SCALE GENOMIC DNA]</scope>
    <source>
        <strain evidence="8 9">GH-12</strain>
    </source>
</reference>
<evidence type="ECO:0000256" key="3">
    <source>
        <dbReference type="ARBA" id="ARBA00022741"/>
    </source>
</evidence>
<feature type="domain" description="Protein kinase" evidence="7">
    <location>
        <begin position="58"/>
        <end position="430"/>
    </location>
</feature>
<evidence type="ECO:0000256" key="1">
    <source>
        <dbReference type="ARBA" id="ARBA00022527"/>
    </source>
</evidence>
<dbReference type="GO" id="GO:0004674">
    <property type="term" value="F:protein serine/threonine kinase activity"/>
    <property type="evidence" value="ECO:0007669"/>
    <property type="project" value="UniProtKB-KW"/>
</dbReference>
<evidence type="ECO:0000256" key="5">
    <source>
        <dbReference type="ARBA" id="ARBA00022840"/>
    </source>
</evidence>
<keyword evidence="3" id="KW-0547">Nucleotide-binding</keyword>
<dbReference type="Proteomes" id="UP001383192">
    <property type="component" value="Unassembled WGS sequence"/>
</dbReference>
<keyword evidence="9" id="KW-1185">Reference proteome</keyword>
<dbReference type="InterPro" id="IPR051175">
    <property type="entry name" value="CLK_kinases"/>
</dbReference>
<dbReference type="PROSITE" id="PS50011">
    <property type="entry name" value="PROTEIN_KINASE_DOM"/>
    <property type="match status" value="1"/>
</dbReference>
<protein>
    <recommendedName>
        <fullName evidence="7">Protein kinase domain-containing protein</fullName>
    </recommendedName>
</protein>
<dbReference type="InterPro" id="IPR000719">
    <property type="entry name" value="Prot_kinase_dom"/>
</dbReference>
<dbReference type="GO" id="GO:0043484">
    <property type="term" value="P:regulation of RNA splicing"/>
    <property type="evidence" value="ECO:0007669"/>
    <property type="project" value="TreeGrafter"/>
</dbReference>
<dbReference type="InterPro" id="IPR008271">
    <property type="entry name" value="Ser/Thr_kinase_AS"/>
</dbReference>
<dbReference type="InterPro" id="IPR011009">
    <property type="entry name" value="Kinase-like_dom_sf"/>
</dbReference>
<organism evidence="8 9">
    <name type="scientific">Paramarasmius palmivorus</name>
    <dbReference type="NCBI Taxonomy" id="297713"/>
    <lineage>
        <taxon>Eukaryota</taxon>
        <taxon>Fungi</taxon>
        <taxon>Dikarya</taxon>
        <taxon>Basidiomycota</taxon>
        <taxon>Agaricomycotina</taxon>
        <taxon>Agaricomycetes</taxon>
        <taxon>Agaricomycetidae</taxon>
        <taxon>Agaricales</taxon>
        <taxon>Marasmiineae</taxon>
        <taxon>Marasmiaceae</taxon>
        <taxon>Paramarasmius</taxon>
    </lineage>
</organism>
<feature type="region of interest" description="Disordered" evidence="6">
    <location>
        <begin position="1"/>
        <end position="30"/>
    </location>
</feature>
<keyword evidence="5" id="KW-0067">ATP-binding</keyword>
<accession>A0AAW0DLL2</accession>
<dbReference type="PROSITE" id="PS00108">
    <property type="entry name" value="PROTEIN_KINASE_ST"/>
    <property type="match status" value="1"/>
</dbReference>
<dbReference type="GO" id="GO:0005524">
    <property type="term" value="F:ATP binding"/>
    <property type="evidence" value="ECO:0007669"/>
    <property type="project" value="UniProtKB-KW"/>
</dbReference>
<dbReference type="Pfam" id="PF00069">
    <property type="entry name" value="Pkinase"/>
    <property type="match status" value="1"/>
</dbReference>
<evidence type="ECO:0000256" key="4">
    <source>
        <dbReference type="ARBA" id="ARBA00022777"/>
    </source>
</evidence>
<evidence type="ECO:0000313" key="8">
    <source>
        <dbReference type="EMBL" id="KAK7051340.1"/>
    </source>
</evidence>
<dbReference type="Gene3D" id="1.10.510.10">
    <property type="entry name" value="Transferase(Phosphotransferase) domain 1"/>
    <property type="match status" value="1"/>
</dbReference>
<evidence type="ECO:0000256" key="2">
    <source>
        <dbReference type="ARBA" id="ARBA00022679"/>
    </source>
</evidence>
<dbReference type="SUPFAM" id="SSF56112">
    <property type="entry name" value="Protein kinase-like (PK-like)"/>
    <property type="match status" value="1"/>
</dbReference>
<keyword evidence="1" id="KW-0723">Serine/threonine-protein kinase</keyword>
<dbReference type="PANTHER" id="PTHR45646:SF11">
    <property type="entry name" value="SERINE_THREONINE-PROTEIN KINASE DOA"/>
    <property type="match status" value="1"/>
</dbReference>
<gene>
    <name evidence="8" type="ORF">VNI00_004840</name>
</gene>
<evidence type="ECO:0000259" key="7">
    <source>
        <dbReference type="PROSITE" id="PS50011"/>
    </source>
</evidence>
<evidence type="ECO:0000256" key="6">
    <source>
        <dbReference type="SAM" id="MobiDB-lite"/>
    </source>
</evidence>
<dbReference type="SMART" id="SM00220">
    <property type="entry name" value="S_TKc"/>
    <property type="match status" value="1"/>
</dbReference>
<keyword evidence="2" id="KW-0808">Transferase</keyword>
<dbReference type="EMBL" id="JAYKXP010000013">
    <property type="protein sequence ID" value="KAK7051340.1"/>
    <property type="molecule type" value="Genomic_DNA"/>
</dbReference>
<dbReference type="AlphaFoldDB" id="A0AAW0DLL2"/>
<dbReference type="GO" id="GO:0005634">
    <property type="term" value="C:nucleus"/>
    <property type="evidence" value="ECO:0007669"/>
    <property type="project" value="TreeGrafter"/>
</dbReference>
<keyword evidence="4" id="KW-0418">Kinase</keyword>
<evidence type="ECO:0000313" key="9">
    <source>
        <dbReference type="Proteomes" id="UP001383192"/>
    </source>
</evidence>
<dbReference type="PANTHER" id="PTHR45646">
    <property type="entry name" value="SERINE/THREONINE-PROTEIN KINASE DOA-RELATED"/>
    <property type="match status" value="1"/>
</dbReference>